<feature type="transmembrane region" description="Helical" evidence="1">
    <location>
        <begin position="122"/>
        <end position="142"/>
    </location>
</feature>
<evidence type="ECO:0000256" key="1">
    <source>
        <dbReference type="SAM" id="Phobius"/>
    </source>
</evidence>
<feature type="transmembrane region" description="Helical" evidence="1">
    <location>
        <begin position="60"/>
        <end position="79"/>
    </location>
</feature>
<evidence type="ECO:0000313" key="2">
    <source>
        <dbReference type="EMBL" id="MDA3626969.1"/>
    </source>
</evidence>
<keyword evidence="1" id="KW-0812">Transmembrane</keyword>
<gene>
    <name evidence="2" type="ORF">OU415_16110</name>
</gene>
<evidence type="ECO:0000313" key="3">
    <source>
        <dbReference type="Proteomes" id="UP001210380"/>
    </source>
</evidence>
<feature type="transmembrane region" description="Helical" evidence="1">
    <location>
        <begin position="91"/>
        <end position="110"/>
    </location>
</feature>
<reference evidence="2 3" key="1">
    <citation type="submission" date="2022-11" db="EMBL/GenBank/DDBJ databases">
        <title>Draft genome sequence of Saccharopolyspora sp. WRP15-2 isolated from rhizosphere soils of wild rice in Thailand.</title>
        <authorList>
            <person name="Duangmal K."/>
            <person name="Kammanee S."/>
            <person name="Muangham S."/>
        </authorList>
    </citation>
    <scope>NUCLEOTIDE SEQUENCE [LARGE SCALE GENOMIC DNA]</scope>
    <source>
        <strain evidence="2 3">WRP15-2</strain>
    </source>
</reference>
<dbReference type="Proteomes" id="UP001210380">
    <property type="component" value="Unassembled WGS sequence"/>
</dbReference>
<evidence type="ECO:0008006" key="4">
    <source>
        <dbReference type="Google" id="ProtNLM"/>
    </source>
</evidence>
<feature type="transmembrane region" description="Helical" evidence="1">
    <location>
        <begin position="12"/>
        <end position="29"/>
    </location>
</feature>
<accession>A0ABT4UZ28</accession>
<dbReference type="EMBL" id="JAQGLA010000021">
    <property type="protein sequence ID" value="MDA3626969.1"/>
    <property type="molecule type" value="Genomic_DNA"/>
</dbReference>
<protein>
    <recommendedName>
        <fullName evidence="4">DUF2127 domain-containing protein</fullName>
    </recommendedName>
</protein>
<name>A0ABT4UZ28_9PSEU</name>
<comment type="caution">
    <text evidence="2">The sequence shown here is derived from an EMBL/GenBank/DDBJ whole genome shotgun (WGS) entry which is preliminary data.</text>
</comment>
<organism evidence="2 3">
    <name type="scientific">Saccharopolyspora oryzae</name>
    <dbReference type="NCBI Taxonomy" id="2997343"/>
    <lineage>
        <taxon>Bacteria</taxon>
        <taxon>Bacillati</taxon>
        <taxon>Actinomycetota</taxon>
        <taxon>Actinomycetes</taxon>
        <taxon>Pseudonocardiales</taxon>
        <taxon>Pseudonocardiaceae</taxon>
        <taxon>Saccharopolyspora</taxon>
    </lineage>
</organism>
<proteinExistence type="predicted"/>
<keyword evidence="1" id="KW-1133">Transmembrane helix</keyword>
<keyword evidence="1" id="KW-0472">Membrane</keyword>
<sequence length="147" mass="15438">MSSTATPKTTRVLHLGLALTVLAGLAPLIDVATVDSLGNHVRSAYPDWPDDLIAMDRNAIAGYLATIGVLGIAGWLWTIVGVRKHARWVRVVGTIMFALGASAALLNMSLSGGAYTNVIPPLYSTLGALPALAGLAAVVLIWRQPQR</sequence>
<keyword evidence="3" id="KW-1185">Reference proteome</keyword>
<dbReference type="RefSeq" id="WP_270949594.1">
    <property type="nucleotide sequence ID" value="NZ_JAQGLA010000021.1"/>
</dbReference>